<keyword evidence="1" id="KW-0812">Transmembrane</keyword>
<sequence length="36" mass="3641">MTSMAVGFGLAIAIVAIAGVVVTSTYAARHRKAHAV</sequence>
<gene>
    <name evidence="2" type="ORF">SAMN05421869_12375</name>
</gene>
<name>A0A1G9I4C4_9ACTN</name>
<keyword evidence="1" id="KW-1133">Transmembrane helix</keyword>
<feature type="transmembrane region" description="Helical" evidence="1">
    <location>
        <begin position="6"/>
        <end position="28"/>
    </location>
</feature>
<dbReference type="Proteomes" id="UP000199202">
    <property type="component" value="Unassembled WGS sequence"/>
</dbReference>
<evidence type="ECO:0000313" key="2">
    <source>
        <dbReference type="EMBL" id="SDL19942.1"/>
    </source>
</evidence>
<keyword evidence="3" id="KW-1185">Reference proteome</keyword>
<evidence type="ECO:0000256" key="1">
    <source>
        <dbReference type="SAM" id="Phobius"/>
    </source>
</evidence>
<proteinExistence type="predicted"/>
<dbReference type="STRING" id="633440.SAMN05421869_12375"/>
<keyword evidence="1" id="KW-0472">Membrane</keyword>
<dbReference type="AlphaFoldDB" id="A0A1G9I4C4"/>
<evidence type="ECO:0000313" key="3">
    <source>
        <dbReference type="Proteomes" id="UP000199202"/>
    </source>
</evidence>
<accession>A0A1G9I4C4</accession>
<protein>
    <submittedName>
        <fullName evidence="2">Uncharacterized protein</fullName>
    </submittedName>
</protein>
<reference evidence="2 3" key="1">
    <citation type="submission" date="2016-10" db="EMBL/GenBank/DDBJ databases">
        <authorList>
            <person name="de Groot N.N."/>
        </authorList>
    </citation>
    <scope>NUCLEOTIDE SEQUENCE [LARGE SCALE GENOMIC DNA]</scope>
    <source>
        <strain evidence="2 3">CGMCC 4.6533</strain>
    </source>
</reference>
<dbReference type="EMBL" id="FNDJ01000023">
    <property type="protein sequence ID" value="SDL19942.1"/>
    <property type="molecule type" value="Genomic_DNA"/>
</dbReference>
<organism evidence="2 3">
    <name type="scientific">Nonomuraea jiangxiensis</name>
    <dbReference type="NCBI Taxonomy" id="633440"/>
    <lineage>
        <taxon>Bacteria</taxon>
        <taxon>Bacillati</taxon>
        <taxon>Actinomycetota</taxon>
        <taxon>Actinomycetes</taxon>
        <taxon>Streptosporangiales</taxon>
        <taxon>Streptosporangiaceae</taxon>
        <taxon>Nonomuraea</taxon>
    </lineage>
</organism>